<dbReference type="Proteomes" id="UP000019801">
    <property type="component" value="Chromosome I"/>
</dbReference>
<name>X5M8P0_BARHN</name>
<accession>X5M8P0</accession>
<dbReference type="PATRIC" id="fig|38323.4.peg.1503"/>
<dbReference type="AlphaFoldDB" id="X5M8P0"/>
<sequence length="66" mass="7449">MTQQEKHGEKRPLSSVVFHGLTNASTLYEALSSSPNNAYQPYLCLKIPLKKLKLEILKEYARGNIS</sequence>
<dbReference type="KEGG" id="bhs:BM1374165_01396"/>
<protein>
    <submittedName>
        <fullName evidence="1">Uncharacterized protein</fullName>
    </submittedName>
</protein>
<dbReference type="EMBL" id="HG969191">
    <property type="protein sequence ID" value="CDO47378.1"/>
    <property type="molecule type" value="Genomic_DNA"/>
</dbReference>
<organism evidence="1 2">
    <name type="scientific">Bartonella henselae</name>
    <name type="common">Rochalimaea henselae</name>
    <dbReference type="NCBI Taxonomy" id="38323"/>
    <lineage>
        <taxon>Bacteria</taxon>
        <taxon>Pseudomonadati</taxon>
        <taxon>Pseudomonadota</taxon>
        <taxon>Alphaproteobacteria</taxon>
        <taxon>Hyphomicrobiales</taxon>
        <taxon>Bartonellaceae</taxon>
        <taxon>Bartonella</taxon>
    </lineage>
</organism>
<proteinExistence type="predicted"/>
<evidence type="ECO:0000313" key="1">
    <source>
        <dbReference type="EMBL" id="CDO47378.1"/>
    </source>
</evidence>
<dbReference type="STRING" id="38323.BM1374165_01396"/>
<gene>
    <name evidence="1" type="ORF">BM1374165_01396</name>
</gene>
<evidence type="ECO:0000313" key="2">
    <source>
        <dbReference type="Proteomes" id="UP000019801"/>
    </source>
</evidence>
<reference evidence="2" key="1">
    <citation type="submission" date="2013-11" db="EMBL/GenBank/DDBJ databases">
        <title>Genome sequencing of Bartonella spp. isolated from human blood.</title>
        <authorList>
            <person name="Raoult D."/>
        </authorList>
    </citation>
    <scope>NUCLEOTIDE SEQUENCE</scope>
    <source>
        <strain evidence="2">BM1374165</strain>
    </source>
</reference>